<dbReference type="RefSeq" id="WP_177173109.1">
    <property type="nucleotide sequence ID" value="NZ_FOGC01000005.1"/>
</dbReference>
<sequence length="216" mass="24127">YTFTTEEEPRITLIWTPDSSGVNVPANTGNPNPVRMPSPVVVDPLPEDSSIDATTTPAPEEKNFADYILILPLSDIPPIYIYLSKPAVEFLEVERYSDFVRRSRQGKYEADHIPSRAAVEAYLLKLDPTLKGAQLRKYSDEVAAIIVPKEVHQKISETYGKRNAVRIELDSRNLRAAADSNIDAIKPALKECGATEEQIEAARVKIHKFNSDMGLY</sequence>
<evidence type="ECO:0000256" key="1">
    <source>
        <dbReference type="ARBA" id="ARBA00022529"/>
    </source>
</evidence>
<reference evidence="6" key="1">
    <citation type="submission" date="2016-10" db="EMBL/GenBank/DDBJ databases">
        <authorList>
            <person name="Varghese N."/>
            <person name="Submissions S."/>
        </authorList>
    </citation>
    <scope>NUCLEOTIDE SEQUENCE [LARGE SCALE GENOMIC DNA]</scope>
    <source>
        <strain evidence="6">8N4</strain>
    </source>
</reference>
<proteinExistence type="predicted"/>
<dbReference type="GO" id="GO:0031640">
    <property type="term" value="P:killing of cells of another organism"/>
    <property type="evidence" value="ECO:0007669"/>
    <property type="project" value="UniProtKB-KW"/>
</dbReference>
<evidence type="ECO:0000313" key="6">
    <source>
        <dbReference type="Proteomes" id="UP000242515"/>
    </source>
</evidence>
<dbReference type="SUPFAM" id="SSF69369">
    <property type="entry name" value="Cloacin translocation domain"/>
    <property type="match status" value="1"/>
</dbReference>
<dbReference type="InterPro" id="IPR036302">
    <property type="entry name" value="Pyosin/cloacin_T_dom_sf"/>
</dbReference>
<evidence type="ECO:0000256" key="2">
    <source>
        <dbReference type="ARBA" id="ARBA00023022"/>
    </source>
</evidence>
<keyword evidence="1" id="KW-0929">Antimicrobial</keyword>
<dbReference type="Pfam" id="PF06958">
    <property type="entry name" value="Pyocin_S"/>
    <property type="match status" value="1"/>
</dbReference>
<evidence type="ECO:0000259" key="4">
    <source>
        <dbReference type="Pfam" id="PF06958"/>
    </source>
</evidence>
<dbReference type="EMBL" id="FOGC01000005">
    <property type="protein sequence ID" value="SEQ65083.1"/>
    <property type="molecule type" value="Genomic_DNA"/>
</dbReference>
<evidence type="ECO:0000256" key="3">
    <source>
        <dbReference type="ARBA" id="ARBA00023048"/>
    </source>
</evidence>
<keyword evidence="6" id="KW-1185">Reference proteome</keyword>
<accession>A0A1H9HRZ0</accession>
<keyword evidence="3" id="KW-0078">Bacteriocin</keyword>
<keyword evidence="2" id="KW-0044">Antibiotic</keyword>
<dbReference type="Proteomes" id="UP000242515">
    <property type="component" value="Unassembled WGS sequence"/>
</dbReference>
<evidence type="ECO:0000313" key="5">
    <source>
        <dbReference type="EMBL" id="SEQ65083.1"/>
    </source>
</evidence>
<organism evidence="5 6">
    <name type="scientific">Rosenbergiella nectarea</name>
    <dbReference type="NCBI Taxonomy" id="988801"/>
    <lineage>
        <taxon>Bacteria</taxon>
        <taxon>Pseudomonadati</taxon>
        <taxon>Pseudomonadota</taxon>
        <taxon>Gammaproteobacteria</taxon>
        <taxon>Enterobacterales</taxon>
        <taxon>Erwiniaceae</taxon>
        <taxon>Rosenbergiella</taxon>
    </lineage>
</organism>
<protein>
    <submittedName>
        <fullName evidence="5">S-type Pyocin</fullName>
    </submittedName>
</protein>
<dbReference type="GO" id="GO:0042742">
    <property type="term" value="P:defense response to bacterium"/>
    <property type="evidence" value="ECO:0007669"/>
    <property type="project" value="UniProtKB-KW"/>
</dbReference>
<feature type="non-terminal residue" evidence="5">
    <location>
        <position position="1"/>
    </location>
</feature>
<dbReference type="InterPro" id="IPR016128">
    <property type="entry name" value="Pyosin/cloacin_T_dom"/>
</dbReference>
<gene>
    <name evidence="5" type="ORF">SAMN05216522_10537</name>
</gene>
<dbReference type="STRING" id="988801.SAMN05216522_10537"/>
<feature type="domain" description="Pyosin/cloacin translocation" evidence="4">
    <location>
        <begin position="1"/>
        <end position="82"/>
    </location>
</feature>
<name>A0A1H9HRZ0_9GAMM</name>
<dbReference type="AlphaFoldDB" id="A0A1H9HRZ0"/>